<name>A0A4Q8LWK5_9GAMM</name>
<evidence type="ECO:0000313" key="2">
    <source>
        <dbReference type="EMBL" id="TAA36721.1"/>
    </source>
</evidence>
<feature type="transmembrane region" description="Helical" evidence="1">
    <location>
        <begin position="115"/>
        <end position="137"/>
    </location>
</feature>
<feature type="transmembrane region" description="Helical" evidence="1">
    <location>
        <begin position="12"/>
        <end position="29"/>
    </location>
</feature>
<dbReference type="OrthoDB" id="6402269at2"/>
<feature type="transmembrane region" description="Helical" evidence="1">
    <location>
        <begin position="41"/>
        <end position="60"/>
    </location>
</feature>
<keyword evidence="1" id="KW-1133">Transmembrane helix</keyword>
<reference evidence="2 3" key="1">
    <citation type="submission" date="2019-02" db="EMBL/GenBank/DDBJ databases">
        <title>WGS of Pseudoxanthomonas species novum from clinical isolates.</title>
        <authorList>
            <person name="Bernier A.-M."/>
            <person name="Bernard K."/>
            <person name="Vachon A."/>
        </authorList>
    </citation>
    <scope>NUCLEOTIDE SEQUENCE [LARGE SCALE GENOMIC DNA]</scope>
    <source>
        <strain evidence="2 3">NML130969</strain>
    </source>
</reference>
<accession>A0A4Q8LWK5</accession>
<keyword evidence="1" id="KW-0812">Transmembrane</keyword>
<organism evidence="2 3">
    <name type="scientific">Pseudoxanthomonas winnipegensis</name>
    <dbReference type="NCBI Taxonomy" id="2480810"/>
    <lineage>
        <taxon>Bacteria</taxon>
        <taxon>Pseudomonadati</taxon>
        <taxon>Pseudomonadota</taxon>
        <taxon>Gammaproteobacteria</taxon>
        <taxon>Lysobacterales</taxon>
        <taxon>Lysobacteraceae</taxon>
        <taxon>Pseudoxanthomonas</taxon>
    </lineage>
</organism>
<dbReference type="EMBL" id="SHMG01000014">
    <property type="protein sequence ID" value="TAA36721.1"/>
    <property type="molecule type" value="Genomic_DNA"/>
</dbReference>
<keyword evidence="1" id="KW-0472">Membrane</keyword>
<sequence>MRRLEVDWSRIGLFAAITAVSAVIGWYGQPFVHGNDEARGVIVNVFSILAGFLITVMTLLGEPGLYRGRTWRSDAVKRSNVYQRLVRHKWLFISYLIVLALVFLTTIVAKREPDGRLVTCLEALYLSFAAFAFMYSLMLPSRLLNLQLARFDELVESRRNGQKSE</sequence>
<evidence type="ECO:0000313" key="3">
    <source>
        <dbReference type="Proteomes" id="UP000294164"/>
    </source>
</evidence>
<feature type="transmembrane region" description="Helical" evidence="1">
    <location>
        <begin position="90"/>
        <end position="109"/>
    </location>
</feature>
<protein>
    <submittedName>
        <fullName evidence="2">Uncharacterized protein</fullName>
    </submittedName>
</protein>
<dbReference type="AlphaFoldDB" id="A0A4Q8LWK5"/>
<proteinExistence type="predicted"/>
<gene>
    <name evidence="2" type="ORF">EA655_17855</name>
</gene>
<evidence type="ECO:0000256" key="1">
    <source>
        <dbReference type="SAM" id="Phobius"/>
    </source>
</evidence>
<dbReference type="Proteomes" id="UP000294164">
    <property type="component" value="Unassembled WGS sequence"/>
</dbReference>
<comment type="caution">
    <text evidence="2">The sequence shown here is derived from an EMBL/GenBank/DDBJ whole genome shotgun (WGS) entry which is preliminary data.</text>
</comment>
<dbReference type="RefSeq" id="WP_130535745.1">
    <property type="nucleotide sequence ID" value="NZ_SHMG01000014.1"/>
</dbReference>